<accession>A0A8A1MCA0</accession>
<protein>
    <submittedName>
        <fullName evidence="1">Uncharacterized protein</fullName>
    </submittedName>
</protein>
<dbReference type="EMBL" id="CP069112">
    <property type="protein sequence ID" value="QSS62830.1"/>
    <property type="molecule type" value="Genomic_DNA"/>
</dbReference>
<dbReference type="Proteomes" id="UP000663671">
    <property type="component" value="Chromosome 7"/>
</dbReference>
<sequence>MPSNPCTPSSRIYSPSLEHFIYLNTLLVTDILYATPGGTSPVYTCRPLHSVLTLLIRAGMLAVGISELDLDLDLDKWCFVSSPRDGTFQVAAFDGGTRTTLRTRSSWIAVQPASQPAPPPALPLARIEILKFPRPASMHQLRAFDVKRVEEQFKMVAGSWDEGSTPVLIIRGVRRVGEKSSQALELKYIPLFTRAGKKNNFSESSPGLQVCISTMIYHYYDYDWSLSLSRRGFQRIHVPCSAGIDHDLLRSTLFSSNPRNCSPCRCKPYTRRSRI</sequence>
<dbReference type="OrthoDB" id="10593982at2759"/>
<evidence type="ECO:0000313" key="2">
    <source>
        <dbReference type="Proteomes" id="UP000663671"/>
    </source>
</evidence>
<organism evidence="1 2">
    <name type="scientific">Ajellomyces capsulatus</name>
    <name type="common">Darling's disease fungus</name>
    <name type="synonym">Histoplasma capsulatum</name>
    <dbReference type="NCBI Taxonomy" id="5037"/>
    <lineage>
        <taxon>Eukaryota</taxon>
        <taxon>Fungi</taxon>
        <taxon>Dikarya</taxon>
        <taxon>Ascomycota</taxon>
        <taxon>Pezizomycotina</taxon>
        <taxon>Eurotiomycetes</taxon>
        <taxon>Eurotiomycetidae</taxon>
        <taxon>Onygenales</taxon>
        <taxon>Ajellomycetaceae</taxon>
        <taxon>Histoplasma</taxon>
    </lineage>
</organism>
<dbReference type="AlphaFoldDB" id="A0A8A1MCA0"/>
<evidence type="ECO:0000313" key="1">
    <source>
        <dbReference type="EMBL" id="QSS62830.1"/>
    </source>
</evidence>
<dbReference type="VEuPathDB" id="FungiDB:I7I51_02573"/>
<proteinExistence type="predicted"/>
<name>A0A8A1MCA0_AJECA</name>
<reference evidence="1" key="1">
    <citation type="submission" date="2021-01" db="EMBL/GenBank/DDBJ databases">
        <title>Chromosome-level genome assembly of a human fungal pathogen reveals clustering of transcriptionally co-regulated genes.</title>
        <authorList>
            <person name="Voorhies M."/>
            <person name="Cohen S."/>
            <person name="Shea T.P."/>
            <person name="Petrus S."/>
            <person name="Munoz J.F."/>
            <person name="Poplawski S."/>
            <person name="Goldman W.E."/>
            <person name="Michael T."/>
            <person name="Cuomo C.A."/>
            <person name="Sil A."/>
            <person name="Beyhan S."/>
        </authorList>
    </citation>
    <scope>NUCLEOTIDE SEQUENCE</scope>
    <source>
        <strain evidence="1">WU24</strain>
    </source>
</reference>
<gene>
    <name evidence="1" type="ORF">I7I51_02573</name>
</gene>